<organism evidence="2 3">
    <name type="scientific">Pleuronectes platessa</name>
    <name type="common">European plaice</name>
    <dbReference type="NCBI Taxonomy" id="8262"/>
    <lineage>
        <taxon>Eukaryota</taxon>
        <taxon>Metazoa</taxon>
        <taxon>Chordata</taxon>
        <taxon>Craniata</taxon>
        <taxon>Vertebrata</taxon>
        <taxon>Euteleostomi</taxon>
        <taxon>Actinopterygii</taxon>
        <taxon>Neopterygii</taxon>
        <taxon>Teleostei</taxon>
        <taxon>Neoteleostei</taxon>
        <taxon>Acanthomorphata</taxon>
        <taxon>Carangaria</taxon>
        <taxon>Pleuronectiformes</taxon>
        <taxon>Pleuronectoidei</taxon>
        <taxon>Pleuronectidae</taxon>
        <taxon>Pleuronectes</taxon>
    </lineage>
</organism>
<feature type="compositionally biased region" description="Polar residues" evidence="1">
    <location>
        <begin position="71"/>
        <end position="90"/>
    </location>
</feature>
<evidence type="ECO:0000313" key="3">
    <source>
        <dbReference type="Proteomes" id="UP001153269"/>
    </source>
</evidence>
<evidence type="ECO:0000256" key="1">
    <source>
        <dbReference type="SAM" id="MobiDB-lite"/>
    </source>
</evidence>
<name>A0A9N7V6C5_PLEPL</name>
<feature type="region of interest" description="Disordered" evidence="1">
    <location>
        <begin position="71"/>
        <end position="94"/>
    </location>
</feature>
<protein>
    <submittedName>
        <fullName evidence="2">Uncharacterized protein</fullName>
    </submittedName>
</protein>
<keyword evidence="3" id="KW-1185">Reference proteome</keyword>
<gene>
    <name evidence="2" type="ORF">PLEPLA_LOCUS31523</name>
</gene>
<proteinExistence type="predicted"/>
<accession>A0A9N7V6C5</accession>
<sequence>MVGGSTPCLDETESSLCHRVNVKELPPEPPMDIIGILDANDPKTRTRQMNESFNSRPCVWINDRVHLPTESSADVSATQSELISGKSPGTSIPLYVHPDMNGNLRSC</sequence>
<dbReference type="EMBL" id="CADEAL010003197">
    <property type="protein sequence ID" value="CAB1443807.1"/>
    <property type="molecule type" value="Genomic_DNA"/>
</dbReference>
<comment type="caution">
    <text evidence="2">The sequence shown here is derived from an EMBL/GenBank/DDBJ whole genome shotgun (WGS) entry which is preliminary data.</text>
</comment>
<dbReference type="Proteomes" id="UP001153269">
    <property type="component" value="Unassembled WGS sequence"/>
</dbReference>
<reference evidence="2" key="1">
    <citation type="submission" date="2020-03" db="EMBL/GenBank/DDBJ databases">
        <authorList>
            <person name="Weist P."/>
        </authorList>
    </citation>
    <scope>NUCLEOTIDE SEQUENCE</scope>
</reference>
<dbReference type="AlphaFoldDB" id="A0A9N7V6C5"/>
<evidence type="ECO:0000313" key="2">
    <source>
        <dbReference type="EMBL" id="CAB1443807.1"/>
    </source>
</evidence>